<dbReference type="CDD" id="cd00082">
    <property type="entry name" value="HisKA"/>
    <property type="match status" value="1"/>
</dbReference>
<keyword evidence="6" id="KW-0812">Transmembrane</keyword>
<keyword evidence="4" id="KW-0597">Phosphoprotein</keyword>
<keyword evidence="10" id="KW-0472">Membrane</keyword>
<evidence type="ECO:0000256" key="10">
    <source>
        <dbReference type="ARBA" id="ARBA00023136"/>
    </source>
</evidence>
<dbReference type="SMART" id="SM00388">
    <property type="entry name" value="HisKA"/>
    <property type="match status" value="1"/>
</dbReference>
<dbReference type="PANTHER" id="PTHR45436:SF5">
    <property type="entry name" value="SENSOR HISTIDINE KINASE TRCS"/>
    <property type="match status" value="1"/>
</dbReference>
<dbReference type="SMART" id="SM00387">
    <property type="entry name" value="HATPase_c"/>
    <property type="match status" value="1"/>
</dbReference>
<dbReference type="InterPro" id="IPR003661">
    <property type="entry name" value="HisK_dim/P_dom"/>
</dbReference>
<evidence type="ECO:0000256" key="7">
    <source>
        <dbReference type="ARBA" id="ARBA00022777"/>
    </source>
</evidence>
<dbReference type="EC" id="2.7.13.3" evidence="3"/>
<accession>A0A7M1SYQ3</accession>
<evidence type="ECO:0000256" key="6">
    <source>
        <dbReference type="ARBA" id="ARBA00022692"/>
    </source>
</evidence>
<dbReference type="Pfam" id="PF02518">
    <property type="entry name" value="HATPase_c"/>
    <property type="match status" value="1"/>
</dbReference>
<dbReference type="KEGG" id="halt:IM660_06675"/>
<dbReference type="Pfam" id="PF00672">
    <property type="entry name" value="HAMP"/>
    <property type="match status" value="1"/>
</dbReference>
<gene>
    <name evidence="13" type="ORF">IM660_06675</name>
</gene>
<dbReference type="CDD" id="cd00075">
    <property type="entry name" value="HATPase"/>
    <property type="match status" value="1"/>
</dbReference>
<dbReference type="PROSITE" id="PS50885">
    <property type="entry name" value="HAMP"/>
    <property type="match status" value="1"/>
</dbReference>
<keyword evidence="9" id="KW-0902">Two-component regulatory system</keyword>
<dbReference type="Gene3D" id="1.10.287.130">
    <property type="match status" value="1"/>
</dbReference>
<evidence type="ECO:0000313" key="13">
    <source>
        <dbReference type="EMBL" id="QOR72631.1"/>
    </source>
</evidence>
<evidence type="ECO:0000259" key="12">
    <source>
        <dbReference type="PROSITE" id="PS50885"/>
    </source>
</evidence>
<dbReference type="InterPro" id="IPR004358">
    <property type="entry name" value="Sig_transdc_His_kin-like_C"/>
</dbReference>
<protein>
    <recommendedName>
        <fullName evidence="3">histidine kinase</fullName>
        <ecNumber evidence="3">2.7.13.3</ecNumber>
    </recommendedName>
</protein>
<dbReference type="InterPro" id="IPR036890">
    <property type="entry name" value="HATPase_C_sf"/>
</dbReference>
<evidence type="ECO:0000313" key="14">
    <source>
        <dbReference type="Proteomes" id="UP000593758"/>
    </source>
</evidence>
<dbReference type="InterPro" id="IPR003660">
    <property type="entry name" value="HAMP_dom"/>
</dbReference>
<keyword evidence="5" id="KW-0808">Transferase</keyword>
<reference evidence="13 14" key="1">
    <citation type="submission" date="2020-10" db="EMBL/GenBank/DDBJ databases">
        <title>Haloactinobacterium sp. RN3S43, a bacterium isolated from saline soil.</title>
        <authorList>
            <person name="Sun J.-Q."/>
        </authorList>
    </citation>
    <scope>NUCLEOTIDE SEQUENCE [LARGE SCALE GENOMIC DNA]</scope>
    <source>
        <strain evidence="13 14">RN3S43</strain>
    </source>
</reference>
<dbReference type="Gene3D" id="6.10.340.10">
    <property type="match status" value="1"/>
</dbReference>
<dbReference type="PRINTS" id="PR00344">
    <property type="entry name" value="BCTRLSENSOR"/>
</dbReference>
<evidence type="ECO:0000256" key="8">
    <source>
        <dbReference type="ARBA" id="ARBA00022989"/>
    </source>
</evidence>
<dbReference type="EMBL" id="CP063169">
    <property type="protein sequence ID" value="QOR72631.1"/>
    <property type="molecule type" value="Genomic_DNA"/>
</dbReference>
<dbReference type="SUPFAM" id="SSF47384">
    <property type="entry name" value="Homodimeric domain of signal transducing histidine kinase"/>
    <property type="match status" value="1"/>
</dbReference>
<dbReference type="GO" id="GO:0000155">
    <property type="term" value="F:phosphorelay sensor kinase activity"/>
    <property type="evidence" value="ECO:0007669"/>
    <property type="project" value="InterPro"/>
</dbReference>
<dbReference type="InterPro" id="IPR036097">
    <property type="entry name" value="HisK_dim/P_sf"/>
</dbReference>
<evidence type="ECO:0000256" key="9">
    <source>
        <dbReference type="ARBA" id="ARBA00023012"/>
    </source>
</evidence>
<sequence length="493" mass="52366">MRGLRGLRGLRGRFVFVFVLIAVLGASAAAWAGAQYASRALTDSSQQQHADALVAQVTAAAPTVEYPPSRDALDQLRAAVGPHALAIYQDAQSASGIFIAEDGLITSDLRDAVTDATAPGGTFTQRVMVEDTPWVVIGAPVMLTAPDGTRSPSGVEVYRAQDLSPVDADIDALTRTAIGTSALVLPVAVLLALLASRTVLAPVRRLRTTARRLADGDLNARTHPRGVDELAQLTSTVNEMAESLQQSMVSMARIQDDARRFAADVSHELRTPLSTLTAAVEVLDDAFQHRSATDPGTNTGTDAAQESARMALVETRRLVRLVEDIMEIARFDAGTAAVRLEPTDLLVLARDCVRSRGWTQDVTFTSPEGADLVVQADRRRLDVALANLVGNARRHGAPPVRIAFSAAPDAVEVTVTDSGSGIGEDVLPRIFTRFYKADAARARSHGSGLGLAIAWENTALHGGSLTAANTPDGGAQFTMWLPRADGTREGEER</sequence>
<dbReference type="InterPro" id="IPR003594">
    <property type="entry name" value="HATPase_dom"/>
</dbReference>
<evidence type="ECO:0000256" key="1">
    <source>
        <dbReference type="ARBA" id="ARBA00000085"/>
    </source>
</evidence>
<dbReference type="Proteomes" id="UP000593758">
    <property type="component" value="Chromosome"/>
</dbReference>
<feature type="domain" description="HAMP" evidence="12">
    <location>
        <begin position="197"/>
        <end position="249"/>
    </location>
</feature>
<dbReference type="SMART" id="SM00304">
    <property type="entry name" value="HAMP"/>
    <property type="match status" value="1"/>
</dbReference>
<evidence type="ECO:0000256" key="5">
    <source>
        <dbReference type="ARBA" id="ARBA00022679"/>
    </source>
</evidence>
<keyword evidence="14" id="KW-1185">Reference proteome</keyword>
<dbReference type="PROSITE" id="PS50109">
    <property type="entry name" value="HIS_KIN"/>
    <property type="match status" value="1"/>
</dbReference>
<evidence type="ECO:0000256" key="3">
    <source>
        <dbReference type="ARBA" id="ARBA00012438"/>
    </source>
</evidence>
<dbReference type="InterPro" id="IPR005467">
    <property type="entry name" value="His_kinase_dom"/>
</dbReference>
<dbReference type="Gene3D" id="3.30.565.10">
    <property type="entry name" value="Histidine kinase-like ATPase, C-terminal domain"/>
    <property type="match status" value="1"/>
</dbReference>
<dbReference type="CDD" id="cd06225">
    <property type="entry name" value="HAMP"/>
    <property type="match status" value="1"/>
</dbReference>
<comment type="subcellular location">
    <subcellularLocation>
        <location evidence="2">Cell membrane</location>
    </subcellularLocation>
</comment>
<evidence type="ECO:0000256" key="2">
    <source>
        <dbReference type="ARBA" id="ARBA00004236"/>
    </source>
</evidence>
<name>A0A7M1SYQ3_9MICO</name>
<proteinExistence type="predicted"/>
<dbReference type="PANTHER" id="PTHR45436">
    <property type="entry name" value="SENSOR HISTIDINE KINASE YKOH"/>
    <property type="match status" value="1"/>
</dbReference>
<dbReference type="SUPFAM" id="SSF158472">
    <property type="entry name" value="HAMP domain-like"/>
    <property type="match status" value="1"/>
</dbReference>
<dbReference type="SUPFAM" id="SSF55874">
    <property type="entry name" value="ATPase domain of HSP90 chaperone/DNA topoisomerase II/histidine kinase"/>
    <property type="match status" value="1"/>
</dbReference>
<evidence type="ECO:0000256" key="4">
    <source>
        <dbReference type="ARBA" id="ARBA00022553"/>
    </source>
</evidence>
<keyword evidence="8" id="KW-1133">Transmembrane helix</keyword>
<dbReference type="AlphaFoldDB" id="A0A7M1SYQ3"/>
<comment type="catalytic activity">
    <reaction evidence="1">
        <text>ATP + protein L-histidine = ADP + protein N-phospho-L-histidine.</text>
        <dbReference type="EC" id="2.7.13.3"/>
    </reaction>
</comment>
<feature type="domain" description="Histidine kinase" evidence="11">
    <location>
        <begin position="264"/>
        <end position="485"/>
    </location>
</feature>
<keyword evidence="7 13" id="KW-0418">Kinase</keyword>
<dbReference type="GO" id="GO:0005886">
    <property type="term" value="C:plasma membrane"/>
    <property type="evidence" value="ECO:0007669"/>
    <property type="project" value="UniProtKB-SubCell"/>
</dbReference>
<dbReference type="Pfam" id="PF00512">
    <property type="entry name" value="HisKA"/>
    <property type="match status" value="1"/>
</dbReference>
<evidence type="ECO:0000259" key="11">
    <source>
        <dbReference type="PROSITE" id="PS50109"/>
    </source>
</evidence>
<organism evidence="13 14">
    <name type="scientific">Ruania alkalisoli</name>
    <dbReference type="NCBI Taxonomy" id="2779775"/>
    <lineage>
        <taxon>Bacteria</taxon>
        <taxon>Bacillati</taxon>
        <taxon>Actinomycetota</taxon>
        <taxon>Actinomycetes</taxon>
        <taxon>Micrococcales</taxon>
        <taxon>Ruaniaceae</taxon>
        <taxon>Ruania</taxon>
    </lineage>
</organism>
<dbReference type="InterPro" id="IPR050428">
    <property type="entry name" value="TCS_sensor_his_kinase"/>
</dbReference>